<accession>A0A0B7FUJ2</accession>
<organism evidence="1 2">
    <name type="scientific">Thanatephorus cucumeris (strain AG1-IB / isolate 7/3/14)</name>
    <name type="common">Lettuce bottom rot fungus</name>
    <name type="synonym">Rhizoctonia solani</name>
    <dbReference type="NCBI Taxonomy" id="1108050"/>
    <lineage>
        <taxon>Eukaryota</taxon>
        <taxon>Fungi</taxon>
        <taxon>Dikarya</taxon>
        <taxon>Basidiomycota</taxon>
        <taxon>Agaricomycotina</taxon>
        <taxon>Agaricomycetes</taxon>
        <taxon>Cantharellales</taxon>
        <taxon>Ceratobasidiaceae</taxon>
        <taxon>Rhizoctonia</taxon>
        <taxon>Rhizoctonia solani AG-1</taxon>
    </lineage>
</organism>
<dbReference type="Proteomes" id="UP000059188">
    <property type="component" value="Unassembled WGS sequence"/>
</dbReference>
<evidence type="ECO:0000313" key="1">
    <source>
        <dbReference type="EMBL" id="CEL61591.1"/>
    </source>
</evidence>
<protein>
    <submittedName>
        <fullName evidence="1">Uncharacterized protein</fullName>
    </submittedName>
</protein>
<dbReference type="EMBL" id="LN679105">
    <property type="protein sequence ID" value="CEL61591.1"/>
    <property type="molecule type" value="Genomic_DNA"/>
</dbReference>
<dbReference type="AlphaFoldDB" id="A0A0B7FUJ2"/>
<proteinExistence type="predicted"/>
<evidence type="ECO:0000313" key="2">
    <source>
        <dbReference type="Proteomes" id="UP000059188"/>
    </source>
</evidence>
<name>A0A0B7FUJ2_THACB</name>
<reference evidence="1 2" key="1">
    <citation type="submission" date="2014-11" db="EMBL/GenBank/DDBJ databases">
        <authorList>
            <person name="Wibberg Daniel"/>
        </authorList>
    </citation>
    <scope>NUCLEOTIDE SEQUENCE [LARGE SCALE GENOMIC DNA]</scope>
    <source>
        <strain evidence="1">Rhizoctonia solani AG1-IB 7/3/14</strain>
    </source>
</reference>
<keyword evidence="2" id="KW-1185">Reference proteome</keyword>
<gene>
    <name evidence="1" type="ORF">RSOLAG1IB_04341</name>
</gene>
<sequence>MGRIIPRVFVLGSNKVYIECWPSTRWALEQMGPSWKWGIRRRLWWSSYARSAGYRIGNMLLIQGSASRGINNNSLFATVWSSPSLLDIH</sequence>